<sequence length="264" mass="29952">MGETEEPSPFAAKSPSFFKIVLDSALRDGKIEIPKAFVMKHGNCLAESVLLKVPSRAEWRIGLTRCDGEVWLEKGWPEFAKFYFLDHGYLLVFSCEGDYSSFQVQIFTRNTMEIDYPTNSSLGEGEELEDDDVSVEILDVVPSKKRGRRELASLWPHKTMRTKSGDEAEVNSYPRGKTKDQGVKHQREKRSYGTPSSLKNCQAEGGSMPTASISLEANEHDVDTRDGAFLRATSFKYSNPYLVVRMQKSYLSRYLVSFLNYLLQ</sequence>
<dbReference type="InterPro" id="IPR015300">
    <property type="entry name" value="DNA-bd_pseudobarrel_sf"/>
</dbReference>
<comment type="subcellular location">
    <subcellularLocation>
        <location evidence="1">Nucleus</location>
    </subcellularLocation>
</comment>
<dbReference type="InterPro" id="IPR003340">
    <property type="entry name" value="B3_DNA-bd"/>
</dbReference>
<proteinExistence type="predicted"/>
<evidence type="ECO:0000259" key="7">
    <source>
        <dbReference type="PROSITE" id="PS50863"/>
    </source>
</evidence>
<gene>
    <name evidence="8" type="ORF">RchiOBHm_Chr2g0103581</name>
</gene>
<dbReference type="CDD" id="cd10017">
    <property type="entry name" value="B3_DNA"/>
    <property type="match status" value="1"/>
</dbReference>
<dbReference type="Proteomes" id="UP000238479">
    <property type="component" value="Chromosome 2"/>
</dbReference>
<evidence type="ECO:0000256" key="3">
    <source>
        <dbReference type="ARBA" id="ARBA00023125"/>
    </source>
</evidence>
<dbReference type="EMBL" id="PDCK01000040">
    <property type="protein sequence ID" value="PRQ47794.1"/>
    <property type="molecule type" value="Genomic_DNA"/>
</dbReference>
<dbReference type="SUPFAM" id="SSF101936">
    <property type="entry name" value="DNA-binding pseudobarrel domain"/>
    <property type="match status" value="1"/>
</dbReference>
<dbReference type="PANTHER" id="PTHR31920:SF37">
    <property type="entry name" value="B3 DOMAIN-CONTAINING TRANSCRIPTION FACTOR VRN1"/>
    <property type="match status" value="1"/>
</dbReference>
<dbReference type="PROSITE" id="PS50863">
    <property type="entry name" value="B3"/>
    <property type="match status" value="1"/>
</dbReference>
<keyword evidence="5" id="KW-0539">Nucleus</keyword>
<dbReference type="InterPro" id="IPR050655">
    <property type="entry name" value="Plant_B3_domain"/>
</dbReference>
<dbReference type="SMART" id="SM01019">
    <property type="entry name" value="B3"/>
    <property type="match status" value="1"/>
</dbReference>
<dbReference type="AlphaFoldDB" id="A0A2P6RN10"/>
<evidence type="ECO:0000256" key="5">
    <source>
        <dbReference type="ARBA" id="ARBA00023242"/>
    </source>
</evidence>
<dbReference type="Pfam" id="PF02362">
    <property type="entry name" value="B3"/>
    <property type="match status" value="1"/>
</dbReference>
<dbReference type="STRING" id="74649.A0A2P6RN10"/>
<evidence type="ECO:0000256" key="2">
    <source>
        <dbReference type="ARBA" id="ARBA00023015"/>
    </source>
</evidence>
<dbReference type="GO" id="GO:0005634">
    <property type="term" value="C:nucleus"/>
    <property type="evidence" value="ECO:0007669"/>
    <property type="project" value="UniProtKB-SubCell"/>
</dbReference>
<keyword evidence="9" id="KW-1185">Reference proteome</keyword>
<accession>A0A2P6RN10</accession>
<feature type="domain" description="TF-B3" evidence="7">
    <location>
        <begin position="16"/>
        <end position="110"/>
    </location>
</feature>
<keyword evidence="3" id="KW-0238">DNA-binding</keyword>
<evidence type="ECO:0000256" key="6">
    <source>
        <dbReference type="SAM" id="MobiDB-lite"/>
    </source>
</evidence>
<keyword evidence="4" id="KW-0804">Transcription</keyword>
<evidence type="ECO:0000256" key="1">
    <source>
        <dbReference type="ARBA" id="ARBA00004123"/>
    </source>
</evidence>
<feature type="compositionally biased region" description="Basic and acidic residues" evidence="6">
    <location>
        <begin position="177"/>
        <end position="191"/>
    </location>
</feature>
<dbReference type="GO" id="GO:0003677">
    <property type="term" value="F:DNA binding"/>
    <property type="evidence" value="ECO:0007669"/>
    <property type="project" value="UniProtKB-KW"/>
</dbReference>
<comment type="caution">
    <text evidence="8">The sequence shown here is derived from an EMBL/GenBank/DDBJ whole genome shotgun (WGS) entry which is preliminary data.</text>
</comment>
<protein>
    <submittedName>
        <fullName evidence="8">Putative transcription factor B3-Domain family</fullName>
    </submittedName>
</protein>
<organism evidence="8 9">
    <name type="scientific">Rosa chinensis</name>
    <name type="common">China rose</name>
    <dbReference type="NCBI Taxonomy" id="74649"/>
    <lineage>
        <taxon>Eukaryota</taxon>
        <taxon>Viridiplantae</taxon>
        <taxon>Streptophyta</taxon>
        <taxon>Embryophyta</taxon>
        <taxon>Tracheophyta</taxon>
        <taxon>Spermatophyta</taxon>
        <taxon>Magnoliopsida</taxon>
        <taxon>eudicotyledons</taxon>
        <taxon>Gunneridae</taxon>
        <taxon>Pentapetalae</taxon>
        <taxon>rosids</taxon>
        <taxon>fabids</taxon>
        <taxon>Rosales</taxon>
        <taxon>Rosaceae</taxon>
        <taxon>Rosoideae</taxon>
        <taxon>Rosoideae incertae sedis</taxon>
        <taxon>Rosa</taxon>
    </lineage>
</organism>
<dbReference type="Gramene" id="PRQ47794">
    <property type="protein sequence ID" value="PRQ47794"/>
    <property type="gene ID" value="RchiOBHm_Chr2g0103581"/>
</dbReference>
<evidence type="ECO:0000313" key="9">
    <source>
        <dbReference type="Proteomes" id="UP000238479"/>
    </source>
</evidence>
<dbReference type="PANTHER" id="PTHR31920">
    <property type="entry name" value="B3 DOMAIN-CONTAINING"/>
    <property type="match status" value="1"/>
</dbReference>
<name>A0A2P6RN10_ROSCH</name>
<dbReference type="Gene3D" id="2.40.330.10">
    <property type="entry name" value="DNA-binding pseudobarrel domain"/>
    <property type="match status" value="1"/>
</dbReference>
<evidence type="ECO:0000256" key="4">
    <source>
        <dbReference type="ARBA" id="ARBA00023163"/>
    </source>
</evidence>
<reference evidence="8 9" key="1">
    <citation type="journal article" date="2018" name="Nat. Genet.">
        <title>The Rosa genome provides new insights in the design of modern roses.</title>
        <authorList>
            <person name="Bendahmane M."/>
        </authorList>
    </citation>
    <scope>NUCLEOTIDE SEQUENCE [LARGE SCALE GENOMIC DNA]</scope>
    <source>
        <strain evidence="9">cv. Old Blush</strain>
    </source>
</reference>
<keyword evidence="2" id="KW-0805">Transcription regulation</keyword>
<feature type="region of interest" description="Disordered" evidence="6">
    <location>
        <begin position="162"/>
        <end position="209"/>
    </location>
</feature>
<evidence type="ECO:0000313" key="8">
    <source>
        <dbReference type="EMBL" id="PRQ47794.1"/>
    </source>
</evidence>